<sequence>MKPAEKIAALGIKLPPVPRPVAAYAPGVLVDGLVYVSGQLPFEEGKLRYAGKVGGDLTAEEGYAAARICAVNCLTVAADLAGGIDRIERVVKATGYVNSAPGFTGQPAVINGASELLKEIFGSRGVHARAAVGVGELPLNAAVEVEMIIKVLTD</sequence>
<evidence type="ECO:0000313" key="3">
    <source>
        <dbReference type="Proteomes" id="UP000199584"/>
    </source>
</evidence>
<dbReference type="SUPFAM" id="SSF55298">
    <property type="entry name" value="YjgF-like"/>
    <property type="match status" value="1"/>
</dbReference>
<feature type="domain" description="Endoribonuclease L-PSP/chorismate mutase-like" evidence="1">
    <location>
        <begin position="6"/>
        <end position="146"/>
    </location>
</feature>
<dbReference type="AlphaFoldDB" id="A0A1I6DRU4"/>
<dbReference type="Gene3D" id="3.30.1330.40">
    <property type="entry name" value="RutC-like"/>
    <property type="match status" value="1"/>
</dbReference>
<evidence type="ECO:0000259" key="1">
    <source>
        <dbReference type="Pfam" id="PF14588"/>
    </source>
</evidence>
<dbReference type="Proteomes" id="UP000199584">
    <property type="component" value="Unassembled WGS sequence"/>
</dbReference>
<dbReference type="Pfam" id="PF14588">
    <property type="entry name" value="YjgF_endoribonc"/>
    <property type="match status" value="1"/>
</dbReference>
<proteinExistence type="predicted"/>
<keyword evidence="3" id="KW-1185">Reference proteome</keyword>
<evidence type="ECO:0000313" key="2">
    <source>
        <dbReference type="EMBL" id="SFR08156.1"/>
    </source>
</evidence>
<reference evidence="3" key="1">
    <citation type="submission" date="2016-10" db="EMBL/GenBank/DDBJ databases">
        <authorList>
            <person name="Varghese N."/>
            <person name="Submissions S."/>
        </authorList>
    </citation>
    <scope>NUCLEOTIDE SEQUENCE [LARGE SCALE GENOMIC DNA]</scope>
    <source>
        <strain evidence="3">DSM 3669</strain>
    </source>
</reference>
<dbReference type="PANTHER" id="PTHR43760">
    <property type="entry name" value="ENDORIBONUCLEASE-RELATED"/>
    <property type="match status" value="1"/>
</dbReference>
<gene>
    <name evidence="2" type="ORF">SAMN05660706_11618</name>
</gene>
<dbReference type="PANTHER" id="PTHR43760:SF1">
    <property type="entry name" value="ENDORIBONUCLEASE L-PSP_CHORISMATE MUTASE-LIKE DOMAIN-CONTAINING PROTEIN"/>
    <property type="match status" value="1"/>
</dbReference>
<dbReference type="RefSeq" id="WP_092483817.1">
    <property type="nucleotide sequence ID" value="NZ_FOYM01000016.1"/>
</dbReference>
<protein>
    <submittedName>
        <fullName evidence="2">Enamine deaminase RidA, house cleaning of reactive enamine intermediates, YjgF/YER057c/UK114 family</fullName>
    </submittedName>
</protein>
<dbReference type="STRING" id="39060.SAMN05660706_11618"/>
<dbReference type="InterPro" id="IPR013813">
    <property type="entry name" value="Endoribo_LPSP/chorism_mut-like"/>
</dbReference>
<organism evidence="2 3">
    <name type="scientific">Desulfoscipio geothermicus DSM 3669</name>
    <dbReference type="NCBI Taxonomy" id="1121426"/>
    <lineage>
        <taxon>Bacteria</taxon>
        <taxon>Bacillati</taxon>
        <taxon>Bacillota</taxon>
        <taxon>Clostridia</taxon>
        <taxon>Eubacteriales</taxon>
        <taxon>Desulfallaceae</taxon>
        <taxon>Desulfoscipio</taxon>
    </lineage>
</organism>
<dbReference type="CDD" id="cd02199">
    <property type="entry name" value="YjgF_YER057c_UK114_like_1"/>
    <property type="match status" value="1"/>
</dbReference>
<name>A0A1I6DRU4_9FIRM</name>
<dbReference type="EMBL" id="FOYM01000016">
    <property type="protein sequence ID" value="SFR08156.1"/>
    <property type="molecule type" value="Genomic_DNA"/>
</dbReference>
<dbReference type="InterPro" id="IPR035959">
    <property type="entry name" value="RutC-like_sf"/>
</dbReference>
<accession>A0A1I6DRU4</accession>
<dbReference type="OrthoDB" id="9806350at2"/>